<dbReference type="PANTHER" id="PTHR14690">
    <property type="entry name" value="IQ MOTIF CONTAINING WITH AAA DOMAIN 1"/>
    <property type="match status" value="1"/>
</dbReference>
<name>A0AAV1HWP2_9CHLO</name>
<evidence type="ECO:0000313" key="1">
    <source>
        <dbReference type="EMBL" id="CAK0760765.1"/>
    </source>
</evidence>
<dbReference type="PROSITE" id="PS50096">
    <property type="entry name" value="IQ"/>
    <property type="match status" value="1"/>
</dbReference>
<dbReference type="Proteomes" id="UP001314263">
    <property type="component" value="Unassembled WGS sequence"/>
</dbReference>
<protein>
    <recommendedName>
        <fullName evidence="3">Prohibitin</fullName>
    </recommendedName>
</protein>
<dbReference type="PANTHER" id="PTHR14690:SF0">
    <property type="entry name" value="IQ MOTIF CONTAINING WITH AAA DOMAIN 1"/>
    <property type="match status" value="1"/>
</dbReference>
<dbReference type="EMBL" id="CAUYUE010000004">
    <property type="protein sequence ID" value="CAK0760765.1"/>
    <property type="molecule type" value="Genomic_DNA"/>
</dbReference>
<comment type="caution">
    <text evidence="1">The sequence shown here is derived from an EMBL/GenBank/DDBJ whole genome shotgun (WGS) entry which is preliminary data.</text>
</comment>
<reference evidence="1 2" key="1">
    <citation type="submission" date="2023-10" db="EMBL/GenBank/DDBJ databases">
        <authorList>
            <person name="Maclean D."/>
            <person name="Macfadyen A."/>
        </authorList>
    </citation>
    <scope>NUCLEOTIDE SEQUENCE [LARGE SCALE GENOMIC DNA]</scope>
</reference>
<evidence type="ECO:0000313" key="2">
    <source>
        <dbReference type="Proteomes" id="UP001314263"/>
    </source>
</evidence>
<dbReference type="AlphaFoldDB" id="A0AAV1HWP2"/>
<proteinExistence type="predicted"/>
<accession>A0AAV1HWP2</accession>
<sequence length="243" mass="26283">MMIQAQKLKDLRCCLECAIARMLEIRCYLVTLNKGLEIVSLEPAMSELTLTPEALEVPVPSFLVHRTTQGTTAEGLQASAVAEEWVVEGSLDGTQARTGTSARAAMGSHDLTGAIAKALEQVPGSYQAAITVQTAARGLLARAHAAKAAEQELLFLGMKEQRGSSAALARDAISAEERQRAINTQEKAKTAYDEALVAERAEVALLEGRSMREDIQSKAKAPFSDPKILTDSRMKLFLHYSHC</sequence>
<organism evidence="1 2">
    <name type="scientific">Coccomyxa viridis</name>
    <dbReference type="NCBI Taxonomy" id="1274662"/>
    <lineage>
        <taxon>Eukaryota</taxon>
        <taxon>Viridiplantae</taxon>
        <taxon>Chlorophyta</taxon>
        <taxon>core chlorophytes</taxon>
        <taxon>Trebouxiophyceae</taxon>
        <taxon>Trebouxiophyceae incertae sedis</taxon>
        <taxon>Coccomyxaceae</taxon>
        <taxon>Coccomyxa</taxon>
    </lineage>
</organism>
<dbReference type="InterPro" id="IPR052267">
    <property type="entry name" value="N-DRC_Component"/>
</dbReference>
<evidence type="ECO:0008006" key="3">
    <source>
        <dbReference type="Google" id="ProtNLM"/>
    </source>
</evidence>
<gene>
    <name evidence="1" type="ORF">CVIRNUC_002798</name>
</gene>
<keyword evidence="2" id="KW-1185">Reference proteome</keyword>